<comment type="caution">
    <text evidence="1">The sequence shown here is derived from an EMBL/GenBank/DDBJ whole genome shotgun (WGS) entry which is preliminary data.</text>
</comment>
<dbReference type="EMBL" id="JAHRIQ010083570">
    <property type="protein sequence ID" value="MEQ2248766.1"/>
    <property type="molecule type" value="Genomic_DNA"/>
</dbReference>
<reference evidence="1 2" key="1">
    <citation type="submission" date="2021-06" db="EMBL/GenBank/DDBJ databases">
        <authorList>
            <person name="Palmer J.M."/>
        </authorList>
    </citation>
    <scope>NUCLEOTIDE SEQUENCE [LARGE SCALE GENOMIC DNA]</scope>
    <source>
        <strain evidence="2">if_2019</strain>
        <tissue evidence="1">Muscle</tissue>
    </source>
</reference>
<evidence type="ECO:0000313" key="1">
    <source>
        <dbReference type="EMBL" id="MEQ2248766.1"/>
    </source>
</evidence>
<name>A0ABV0UX04_9TELE</name>
<sequence>MRIIQPIIHNLPKNTLTCYVNRKQGNRLALHQAPRTLKIEGGNEWDRAAHTDILSGGPEILATALPLCLSWVQGGRFVAPHTYSHRCLDSVVNRYTDVLY</sequence>
<proteinExistence type="predicted"/>
<organism evidence="1 2">
    <name type="scientific">Ilyodon furcidens</name>
    <name type="common">goldbreast splitfin</name>
    <dbReference type="NCBI Taxonomy" id="33524"/>
    <lineage>
        <taxon>Eukaryota</taxon>
        <taxon>Metazoa</taxon>
        <taxon>Chordata</taxon>
        <taxon>Craniata</taxon>
        <taxon>Vertebrata</taxon>
        <taxon>Euteleostomi</taxon>
        <taxon>Actinopterygii</taxon>
        <taxon>Neopterygii</taxon>
        <taxon>Teleostei</taxon>
        <taxon>Neoteleostei</taxon>
        <taxon>Acanthomorphata</taxon>
        <taxon>Ovalentaria</taxon>
        <taxon>Atherinomorphae</taxon>
        <taxon>Cyprinodontiformes</taxon>
        <taxon>Goodeidae</taxon>
        <taxon>Ilyodon</taxon>
    </lineage>
</organism>
<dbReference type="Proteomes" id="UP001482620">
    <property type="component" value="Unassembled WGS sequence"/>
</dbReference>
<evidence type="ECO:0000313" key="2">
    <source>
        <dbReference type="Proteomes" id="UP001482620"/>
    </source>
</evidence>
<accession>A0ABV0UX04</accession>
<gene>
    <name evidence="1" type="ORF">ILYODFUR_022428</name>
</gene>
<keyword evidence="2" id="KW-1185">Reference proteome</keyword>
<protein>
    <submittedName>
        <fullName evidence="1">Uncharacterized protein</fullName>
    </submittedName>
</protein>